<dbReference type="Proteomes" id="UP001165044">
    <property type="component" value="Unassembled WGS sequence"/>
</dbReference>
<keyword evidence="2 3" id="KW-0802">TPR repeat</keyword>
<name>A0ABQ5PW24_9BACT</name>
<dbReference type="InterPro" id="IPR011990">
    <property type="entry name" value="TPR-like_helical_dom_sf"/>
</dbReference>
<dbReference type="PANTHER" id="PTHR45586">
    <property type="entry name" value="TPR REPEAT-CONTAINING PROTEIN PA4667"/>
    <property type="match status" value="1"/>
</dbReference>
<dbReference type="SUPFAM" id="SSF48452">
    <property type="entry name" value="TPR-like"/>
    <property type="match status" value="3"/>
</dbReference>
<dbReference type="Pfam" id="PF13432">
    <property type="entry name" value="TPR_16"/>
    <property type="match status" value="3"/>
</dbReference>
<sequence>MPDLRLPLLAVFLAANLASAPVEDVRAMMLQARALQLRGGGSDPAAAVAIYKRVATLVPESAEVHLRLSEALQETEDGQAAVAPARRAVALAPRNAEARAHLGLLLYQLSLKDEALSKEAARELRAAAVLLPQDPELWARLGEVSERLKDGEGALRAWLRLGRLRPGFQGAWERAAIHARALQNYEGRRESVLALNARNPEERHLRMLEELARDQIQAGYLAHAEESFLLLARHLPQEAGLWENVALVRIQTSRFDEALDSLGKAEALKPTPRTTFNSARALMNLGRFREAETRLAGLLAGTIQDDLIADGSLALYAEALLLEGKGGPLLAYLKEHPGREQVAGELQVFTCQALISRNDWKSALAALKVGIARFPKVPFFQQAAELPPEYLEYRFFSRKEARSALEQLHLEGMAAIWSEFRRWDKCLEALERARTLGPVRNVDILIMQSSAYEQVGRTEDSLRVLREAQKANPGNPMVQNNLGYLLLEQGRELEEAAALIEASAKATPDNGNVVDSLGWAQFKLGRIAEAEATLRKAAELSPFSPEVRKHLGEVLVKQGKLAEAAEQWERALAFVFPDRPALEKRLGELRILLARESARKVGEAQEPAPDATPDDDDEE</sequence>
<dbReference type="EMBL" id="BSDC01000001">
    <property type="protein sequence ID" value="GLH66266.1"/>
    <property type="molecule type" value="Genomic_DNA"/>
</dbReference>
<accession>A0ABQ5PW24</accession>
<dbReference type="PROSITE" id="PS50005">
    <property type="entry name" value="TPR"/>
    <property type="match status" value="1"/>
</dbReference>
<keyword evidence="6" id="KW-1185">Reference proteome</keyword>
<evidence type="ECO:0000256" key="2">
    <source>
        <dbReference type="ARBA" id="ARBA00022803"/>
    </source>
</evidence>
<evidence type="ECO:0008006" key="7">
    <source>
        <dbReference type="Google" id="ProtNLM"/>
    </source>
</evidence>
<dbReference type="Gene3D" id="1.25.40.10">
    <property type="entry name" value="Tetratricopeptide repeat domain"/>
    <property type="match status" value="4"/>
</dbReference>
<dbReference type="InterPro" id="IPR019734">
    <property type="entry name" value="TPR_rpt"/>
</dbReference>
<keyword evidence="1" id="KW-0677">Repeat</keyword>
<organism evidence="5 6">
    <name type="scientific">Geothrix edaphica</name>
    <dbReference type="NCBI Taxonomy" id="2927976"/>
    <lineage>
        <taxon>Bacteria</taxon>
        <taxon>Pseudomonadati</taxon>
        <taxon>Acidobacteriota</taxon>
        <taxon>Holophagae</taxon>
        <taxon>Holophagales</taxon>
        <taxon>Holophagaceae</taxon>
        <taxon>Geothrix</taxon>
    </lineage>
</organism>
<protein>
    <recommendedName>
        <fullName evidence="7">Tetratricopeptide repeat protein</fullName>
    </recommendedName>
</protein>
<evidence type="ECO:0000313" key="5">
    <source>
        <dbReference type="EMBL" id="GLH66266.1"/>
    </source>
</evidence>
<proteinExistence type="predicted"/>
<dbReference type="InterPro" id="IPR051012">
    <property type="entry name" value="CellSynth/LPSAsmb/PSIAsmb"/>
</dbReference>
<evidence type="ECO:0000313" key="6">
    <source>
        <dbReference type="Proteomes" id="UP001165044"/>
    </source>
</evidence>
<comment type="caution">
    <text evidence="5">The sequence shown here is derived from an EMBL/GenBank/DDBJ whole genome shotgun (WGS) entry which is preliminary data.</text>
</comment>
<dbReference type="PANTHER" id="PTHR45586:SF1">
    <property type="entry name" value="LIPOPOLYSACCHARIDE ASSEMBLY PROTEIN B"/>
    <property type="match status" value="1"/>
</dbReference>
<feature type="repeat" description="TPR" evidence="3">
    <location>
        <begin position="239"/>
        <end position="272"/>
    </location>
</feature>
<dbReference type="SMART" id="SM00028">
    <property type="entry name" value="TPR"/>
    <property type="match status" value="7"/>
</dbReference>
<gene>
    <name evidence="5" type="ORF">GETHED_06300</name>
</gene>
<evidence type="ECO:0000256" key="1">
    <source>
        <dbReference type="ARBA" id="ARBA00022737"/>
    </source>
</evidence>
<reference evidence="5" key="1">
    <citation type="journal article" date="2023" name="Antonie Van Leeuwenhoek">
        <title>Mesoterricola silvestris gen. nov., sp. nov., Mesoterricola sediminis sp. nov., Geothrix oryzae sp. nov., Geothrix edaphica sp. nov., Geothrix rubra sp. nov., and Geothrix limicola sp. nov., six novel members of Acidobacteriota isolated from soils.</title>
        <authorList>
            <person name="Itoh H."/>
            <person name="Sugisawa Y."/>
            <person name="Mise K."/>
            <person name="Xu Z."/>
            <person name="Kuniyasu M."/>
            <person name="Ushijima N."/>
            <person name="Kawano K."/>
            <person name="Kobayashi E."/>
            <person name="Shiratori Y."/>
            <person name="Masuda Y."/>
            <person name="Senoo K."/>
        </authorList>
    </citation>
    <scope>NUCLEOTIDE SEQUENCE</scope>
    <source>
        <strain evidence="5">Red802</strain>
    </source>
</reference>
<evidence type="ECO:0000256" key="3">
    <source>
        <dbReference type="PROSITE-ProRule" id="PRU00339"/>
    </source>
</evidence>
<evidence type="ECO:0000256" key="4">
    <source>
        <dbReference type="SAM" id="MobiDB-lite"/>
    </source>
</evidence>
<dbReference type="RefSeq" id="WP_285606343.1">
    <property type="nucleotide sequence ID" value="NZ_BSDC01000001.1"/>
</dbReference>
<feature type="region of interest" description="Disordered" evidence="4">
    <location>
        <begin position="599"/>
        <end position="619"/>
    </location>
</feature>